<proteinExistence type="predicted"/>
<keyword evidence="6" id="KW-0406">Ion transport</keyword>
<evidence type="ECO:0000256" key="4">
    <source>
        <dbReference type="ARBA" id="ARBA00022737"/>
    </source>
</evidence>
<dbReference type="NCBIfam" id="TIGR04131">
    <property type="entry name" value="Bac_Flav_CTERM"/>
    <property type="match status" value="1"/>
</dbReference>
<name>A0ABX1GNF7_9FLAO</name>
<dbReference type="Pfam" id="PF13585">
    <property type="entry name" value="CHU_C"/>
    <property type="match status" value="1"/>
</dbReference>
<feature type="domain" description="Calx-beta" evidence="8">
    <location>
        <begin position="830"/>
        <end position="930"/>
    </location>
</feature>
<dbReference type="Pfam" id="PF19081">
    <property type="entry name" value="Ig_7"/>
    <property type="match status" value="1"/>
</dbReference>
<feature type="domain" description="Calx-beta" evidence="8">
    <location>
        <begin position="943"/>
        <end position="1043"/>
    </location>
</feature>
<dbReference type="InterPro" id="IPR038081">
    <property type="entry name" value="CalX-like_sf"/>
</dbReference>
<dbReference type="PANTHER" id="PTHR11878">
    <property type="entry name" value="SODIUM/CALCIUM EXCHANGER"/>
    <property type="match status" value="1"/>
</dbReference>
<evidence type="ECO:0000256" key="6">
    <source>
        <dbReference type="ARBA" id="ARBA00023065"/>
    </source>
</evidence>
<feature type="domain" description="Calx-beta" evidence="8">
    <location>
        <begin position="604"/>
        <end position="704"/>
    </location>
</feature>
<evidence type="ECO:0000256" key="2">
    <source>
        <dbReference type="ARBA" id="ARBA00022525"/>
    </source>
</evidence>
<keyword evidence="4" id="KW-0677">Repeat</keyword>
<comment type="subcellular location">
    <subcellularLocation>
        <location evidence="1">Secreted</location>
    </subcellularLocation>
</comment>
<evidence type="ECO:0000256" key="1">
    <source>
        <dbReference type="ARBA" id="ARBA00004613"/>
    </source>
</evidence>
<keyword evidence="10" id="KW-1185">Reference proteome</keyword>
<dbReference type="InterPro" id="IPR044023">
    <property type="entry name" value="Ig_7"/>
</dbReference>
<dbReference type="SMART" id="SM00237">
    <property type="entry name" value="Calx_beta"/>
    <property type="match status" value="9"/>
</dbReference>
<feature type="compositionally biased region" description="Acidic residues" evidence="7">
    <location>
        <begin position="1863"/>
        <end position="1891"/>
    </location>
</feature>
<keyword evidence="2" id="KW-0964">Secreted</keyword>
<evidence type="ECO:0000256" key="3">
    <source>
        <dbReference type="ARBA" id="ARBA00022729"/>
    </source>
</evidence>
<comment type="caution">
    <text evidence="9">The sequence shown here is derived from an EMBL/GenBank/DDBJ whole genome shotgun (WGS) entry which is preliminary data.</text>
</comment>
<dbReference type="InterPro" id="IPR003644">
    <property type="entry name" value="Calx_beta"/>
</dbReference>
<dbReference type="Pfam" id="PF18884">
    <property type="entry name" value="TSP3_bac"/>
    <property type="match status" value="3"/>
</dbReference>
<dbReference type="RefSeq" id="WP_168550834.1">
    <property type="nucleotide sequence ID" value="NZ_JAAWWL010000001.1"/>
</dbReference>
<evidence type="ECO:0000259" key="8">
    <source>
        <dbReference type="SMART" id="SM00237"/>
    </source>
</evidence>
<dbReference type="SUPFAM" id="SSF141072">
    <property type="entry name" value="CalX-like"/>
    <property type="match status" value="10"/>
</dbReference>
<keyword evidence="6" id="KW-0813">Transport</keyword>
<reference evidence="9 10" key="1">
    <citation type="submission" date="2020-04" db="EMBL/GenBank/DDBJ databases">
        <authorList>
            <person name="Yoon J."/>
        </authorList>
    </citation>
    <scope>NUCLEOTIDE SEQUENCE [LARGE SCALE GENOMIC DNA]</scope>
    <source>
        <strain evidence="9 10">DJ-13</strain>
    </source>
</reference>
<feature type="domain" description="Calx-beta" evidence="8">
    <location>
        <begin position="717"/>
        <end position="817"/>
    </location>
</feature>
<feature type="domain" description="Calx-beta" evidence="8">
    <location>
        <begin position="1283"/>
        <end position="1380"/>
    </location>
</feature>
<dbReference type="Gene3D" id="2.60.40.2030">
    <property type="match status" value="10"/>
</dbReference>
<dbReference type="PANTHER" id="PTHR11878:SF65">
    <property type="entry name" value="NA_CA-EXCHANGE PROTEIN, ISOFORM G"/>
    <property type="match status" value="1"/>
</dbReference>
<evidence type="ECO:0000256" key="5">
    <source>
        <dbReference type="ARBA" id="ARBA00022837"/>
    </source>
</evidence>
<dbReference type="EMBL" id="JAAWWL010000001">
    <property type="protein sequence ID" value="NKI30595.1"/>
    <property type="molecule type" value="Genomic_DNA"/>
</dbReference>
<dbReference type="Pfam" id="PF03160">
    <property type="entry name" value="Calx-beta"/>
    <property type="match status" value="10"/>
</dbReference>
<sequence length="2320" mass="237252">MVSYFEKIACPNFSAPKLKLLLFFGFVLCFGFYSTAQVVTISDASAAEDGGAITMTATLDVAVLGGFSVDVNTQDGTATLANLDYTQISGQTLNFLGTPGEAIDFDVIPTTDTTVELDEALTIVMDNLQGTAVLVDITDTASITIENDDTFVATIAATDGAASETGPDVGTFTVSLDQTNNTGSAITVNYTVSGTATATSDYTALSGTVSIANGADDATITVTPVDDALVEGNETVIVTLAAAGGGEYTIGGSNSDTVTIADDDTIPVATIAATDGAASETGPDVGTFTVSLDQTNNTGSAITVNYTVSGTATATSDYTALSGTVSIANGADDATITVTPVDDALVEGNETVIVTLAAAGGGEYTIGGSNSDTVTIADDDTIPVATVAATDGAASETGPDVGTFTVSLDQTNNTGSAITVNYTVSGTATATSDYTALTGTVSIANGADDATITVTPVDDALVEGNETVIVTLAAAGGGEYTIGGSNSDTVTIADDDTIPVATIAATDGAASETGPDVGTFTVSLDQTNNTGSAITVNYTVSGTATATSDYAALTGTVSIANGADDATITVTPVDDALVEGNETVIVTLAAAGGGEYTIGGSNSDTVTIADDDTATLTIDNETAGEGTGSMTFTVTLNNAVVGGTSVGFTFGDPGDTATGGGTDYTGIAGTLTFVGTAGESETITVTLNDDAIVEGSEEFTVTLGTPSNGVTTSGSPATGTITDNDTATLTITDESADEGDGTMTFTVTLNNAVVGGTTVGYTFGDAGDTATGGGTDYTGTAGTLTFAGTAGETETITVTLNDDAIVEGTEEFTVTLGTPSNGATTVGSPATGTITDDDTATLTIDNETADEGDGTMTFTVTLNNAVVGGTTVGYTFGDPGDTATGGGTDYTGTAGTLTFIGTAGESETITVTLNDDAIVEGSEEFTVTLGTPSNGVTTSGSPATGTITDNDNATLTIENETADEGDGTMTFTVTLSNTVVGGTTVGYTFGDPGDSATGGGTDYSATAGTLTFTGTAGETESITVTLIDDVIVEGNENFTVTLGTPTNGVSASGSPATGTITDNDNAGFTVSPLTGLETTEGAGIATFTVVLDVQPTSNVVFNISSSDIGEGTVDSPTLTFTPSNYDEEQTVTITGVNDDFDDGDQPYTITVSVNDASSDDGFDGLADQIVNVVNDDDDTAGVIVTPTTIATDEDSGTETFTIRLNSRPTSAVTVNLISTDTQEGTVPASIEISPANWTGIQVSVTIVDDDVVDGPTLFLIRTTEVSSADPIYEAFDGDDVDDVQITNADTDTASLAINNVTIDESAGTANLTVTLTGEVANNFTVAYETVDGSALNGVDYVAANSAISFTGVDGQTRSIIVTLLDDALIEATETFNVSLSAPSNSSVVITDGIGQVTINDNDFCLAGTLAPTEDVGEPTAFCDSFNQDLDNYVSSATPVGAELRWSTQNTDLENDANHLPSSVVNSPGTYYGFFFDDINDCVSDFLTITITASTTPSAGTPINTSACSDASNGNTIIDLDDQLGGSPASGNWSFTSGPINLNPNAQNVINFVNVPDGVYSYTYTTNTAVSPCTDQSVTITITVDDCSIPCDAGSSAPITNLDDPFVNFCDVINADLNDYVEGTAPAGSVLTWSTNADPLQVSAHRSSIVSAPGTYYGFYFDDADSDNPTDCASPTLAITLVLNDTPEITETTGDTRCGPGLVTLTATANLNATFNWYDSLSSTTILGTGSSFEVNVTDTTSFFVEATLNGCPSDRVEVTANVLIEPSTGTPTNIVACTEAGDGDSTILDLDDTLEGEDSGIWVLQSSPSNVVVTINDDNTVDFLGLPEGDYVFRFTTTGATAPCTNQSIDVTVTAIDCLLDADNDGLQDPDEESLGTDPNDPDTDDDDILDGQEVADGTDPLDDCDSIGGTPLGTSDCDNDGLTNAEEIDLGTDPNNFDSDGDGLSDGEEVLVEDNPLTDAIPENPSDPLDPCDPFLSEDCNPEPVDLAVLKVVNNSTPFVGETVTFTITVNNTTSDRVIDILVSDLLDSDSFGYTSHLADTGTYDPITGNWEIPELLGNDSAILEIEVVILVSGALSNTANLVSSLPEDSNFSNDSSTVAFTAETPDYLQISKEVDIEKPLVDSEVSFTITVENLTTVQVNDIVVEDILDPLSFEYVSSTTSNGIYDPLTGEWSLGTLNAEETITLEIVVLILREGNLENTASILSSFPEDLSTENNSATVTLEGTVSDCITCGTICNLFSPNGDGVNEHLILNCHENYPSSSLQVFDQYGNSVFEMSAYDSSWDGRGKNGGLPKGTYFYVLDLGDGNTPKKGWIQIIR</sequence>
<dbReference type="InterPro" id="IPR059100">
    <property type="entry name" value="TSP3_bac"/>
</dbReference>
<dbReference type="Pfam" id="PF01345">
    <property type="entry name" value="DUF11"/>
    <property type="match status" value="2"/>
</dbReference>
<keyword evidence="3" id="KW-0732">Signal</keyword>
<evidence type="ECO:0000313" key="9">
    <source>
        <dbReference type="EMBL" id="NKI30595.1"/>
    </source>
</evidence>
<evidence type="ECO:0000313" key="10">
    <source>
        <dbReference type="Proteomes" id="UP000718451"/>
    </source>
</evidence>
<dbReference type="InterPro" id="IPR026341">
    <property type="entry name" value="T9SS_type_B"/>
</dbReference>
<dbReference type="InterPro" id="IPR051171">
    <property type="entry name" value="CaCA"/>
</dbReference>
<feature type="region of interest" description="Disordered" evidence="7">
    <location>
        <begin position="1863"/>
        <end position="1920"/>
    </location>
</feature>
<feature type="domain" description="Calx-beta" evidence="8">
    <location>
        <begin position="488"/>
        <end position="589"/>
    </location>
</feature>
<dbReference type="InterPro" id="IPR001434">
    <property type="entry name" value="OmcB-like_DUF11"/>
</dbReference>
<dbReference type="Proteomes" id="UP000718451">
    <property type="component" value="Unassembled WGS sequence"/>
</dbReference>
<feature type="domain" description="Calx-beta" evidence="8">
    <location>
        <begin position="372"/>
        <end position="473"/>
    </location>
</feature>
<gene>
    <name evidence="9" type="ORF">HCU67_01465</name>
</gene>
<evidence type="ECO:0000256" key="7">
    <source>
        <dbReference type="SAM" id="MobiDB-lite"/>
    </source>
</evidence>
<feature type="domain" description="Calx-beta" evidence="8">
    <location>
        <begin position="141"/>
        <end position="241"/>
    </location>
</feature>
<feature type="domain" description="Calx-beta" evidence="8">
    <location>
        <begin position="256"/>
        <end position="357"/>
    </location>
</feature>
<organism evidence="9 10">
    <name type="scientific">Croceivirga thetidis</name>
    <dbReference type="NCBI Taxonomy" id="2721623"/>
    <lineage>
        <taxon>Bacteria</taxon>
        <taxon>Pseudomonadati</taxon>
        <taxon>Bacteroidota</taxon>
        <taxon>Flavobacteriia</taxon>
        <taxon>Flavobacteriales</taxon>
        <taxon>Flavobacteriaceae</taxon>
        <taxon>Croceivirga</taxon>
    </lineage>
</organism>
<accession>A0ABX1GNF7</accession>
<keyword evidence="5" id="KW-0106">Calcium</keyword>
<protein>
    <submittedName>
        <fullName evidence="9">DUF11 domain-containing protein</fullName>
    </submittedName>
</protein>